<evidence type="ECO:0000256" key="4">
    <source>
        <dbReference type="ARBA" id="ARBA00023015"/>
    </source>
</evidence>
<evidence type="ECO:0000256" key="7">
    <source>
        <dbReference type="ARBA" id="ARBA00023242"/>
    </source>
</evidence>
<reference evidence="10 11" key="2">
    <citation type="submission" date="2018-11" db="EMBL/GenBank/DDBJ databases">
        <authorList>
            <consortium name="Pathogen Informatics"/>
        </authorList>
    </citation>
    <scope>NUCLEOTIDE SEQUENCE [LARGE SCALE GENOMIC DNA]</scope>
</reference>
<feature type="transmembrane region" description="Helical" evidence="9">
    <location>
        <begin position="583"/>
        <end position="601"/>
    </location>
</feature>
<dbReference type="WBParaSite" id="SBAD_0000808101-mRNA-1">
    <property type="protein sequence ID" value="SBAD_0000808101-mRNA-1"/>
    <property type="gene ID" value="SBAD_0000808101"/>
</dbReference>
<keyword evidence="9" id="KW-0812">Transmembrane</keyword>
<keyword evidence="4" id="KW-0805">Transcription regulation</keyword>
<evidence type="ECO:0000256" key="2">
    <source>
        <dbReference type="ARBA" id="ARBA00007864"/>
    </source>
</evidence>
<dbReference type="Pfam" id="PF11277">
    <property type="entry name" value="Med24_N"/>
    <property type="match status" value="1"/>
</dbReference>
<keyword evidence="7" id="KW-0539">Nucleus</keyword>
<dbReference type="PANTHER" id="PTHR12898:SF1">
    <property type="entry name" value="MEDIATOR OF RNA POLYMERASE II TRANSCRIPTION SUBUNIT 24"/>
    <property type="match status" value="1"/>
</dbReference>
<comment type="subcellular location">
    <subcellularLocation>
        <location evidence="1">Nucleus</location>
    </subcellularLocation>
</comment>
<sequence length="611" mass="69136">MAVLYGSVLFADTLESFVFAVRSVKEVQILSWEEIIIDLIRGSVFLELDTTSSIPDSHFTAFTYLRLPRVVQHLCSNEVPTEVLFSALFKVAGFHTLFNNADLKSRCDTFHFLLQEFSKLGLISDSDVNVLMEERNKEKYNLVETPPDNQPNVTLVLKAEPTLQTLLKSFNSDIIQKQEKLAQMMHHMISGKSFEFICAAAAATGKIKIFAAKLMEFNESSKLTDGSEEPGKDLALGGELFDLSFLLLSRIAQLYSAQILYPLPTSQSFFESWCNRYCVLSTPPSDNVVYMPGQADQNEDFRETFKNWNDICEQIPLIGQAILNELKKDSLTGEEMTNVFMGLLWVKVNGVQWICCLLLCLAQWIVHCKPSEERKKQVFMASVTKRMLSPLLAPPKIPQSLHPWLYSTKKLSAAQIADEDPQLLPNADVLHILLAKCLQQSWVLSSVFVMVEKFTRLGKIRKFIKALIEELQKLFAQEEIIIWCDLTLACCLVSPSRCLYACVDAIVNFVLEPGRDLFCVAPRGPVLAHFLVQLYLISLKFCSSQLSDIPSDLVEGFSDSQLCEPVSKMPKLDAELGKLNRVYYLYPLCATFVVMAVFLTWQKEDRSLILF</sequence>
<dbReference type="Proteomes" id="UP000270296">
    <property type="component" value="Unassembled WGS sequence"/>
</dbReference>
<dbReference type="OrthoDB" id="5918304at2759"/>
<dbReference type="AlphaFoldDB" id="A0A183IVZ1"/>
<evidence type="ECO:0000256" key="1">
    <source>
        <dbReference type="ARBA" id="ARBA00004123"/>
    </source>
</evidence>
<evidence type="ECO:0000256" key="5">
    <source>
        <dbReference type="ARBA" id="ARBA00023159"/>
    </source>
</evidence>
<keyword evidence="5" id="KW-0010">Activator</keyword>
<dbReference type="EMBL" id="UZAM01010943">
    <property type="protein sequence ID" value="VDP14293.1"/>
    <property type="molecule type" value="Genomic_DNA"/>
</dbReference>
<keyword evidence="9" id="KW-1133">Transmembrane helix</keyword>
<dbReference type="GO" id="GO:0060261">
    <property type="term" value="P:positive regulation of transcription initiation by RNA polymerase II"/>
    <property type="evidence" value="ECO:0007669"/>
    <property type="project" value="TreeGrafter"/>
</dbReference>
<keyword evidence="6" id="KW-0804">Transcription</keyword>
<dbReference type="GO" id="GO:0016592">
    <property type="term" value="C:mediator complex"/>
    <property type="evidence" value="ECO:0007669"/>
    <property type="project" value="InterPro"/>
</dbReference>
<name>A0A183IVZ1_9BILA</name>
<protein>
    <recommendedName>
        <fullName evidence="3">Mediator of RNA polymerase II transcription subunit 24</fullName>
    </recommendedName>
    <alternativeName>
        <fullName evidence="8">Mediator complex subunit 24</fullName>
    </alternativeName>
</protein>
<evidence type="ECO:0000313" key="11">
    <source>
        <dbReference type="Proteomes" id="UP000270296"/>
    </source>
</evidence>
<keyword evidence="9" id="KW-0472">Membrane</keyword>
<accession>A0A183IVZ1</accession>
<evidence type="ECO:0000256" key="3">
    <source>
        <dbReference type="ARBA" id="ARBA00019693"/>
    </source>
</evidence>
<proteinExistence type="inferred from homology"/>
<dbReference type="InterPro" id="IPR021429">
    <property type="entry name" value="Mediator_Med24"/>
</dbReference>
<dbReference type="PANTHER" id="PTHR12898">
    <property type="entry name" value="MEDIATOR OF RNA POLYMERASE II TRANSCRIPTION SUBUNIT 24"/>
    <property type="match status" value="1"/>
</dbReference>
<comment type="similarity">
    <text evidence="2">Belongs to the Mediator complex subunit 24 family.</text>
</comment>
<evidence type="ECO:0000256" key="8">
    <source>
        <dbReference type="ARBA" id="ARBA00031960"/>
    </source>
</evidence>
<evidence type="ECO:0000313" key="10">
    <source>
        <dbReference type="EMBL" id="VDP14293.1"/>
    </source>
</evidence>
<dbReference type="GO" id="GO:0003712">
    <property type="term" value="F:transcription coregulator activity"/>
    <property type="evidence" value="ECO:0007669"/>
    <property type="project" value="TreeGrafter"/>
</dbReference>
<evidence type="ECO:0000256" key="6">
    <source>
        <dbReference type="ARBA" id="ARBA00023163"/>
    </source>
</evidence>
<evidence type="ECO:0000313" key="12">
    <source>
        <dbReference type="WBParaSite" id="SBAD_0000808101-mRNA-1"/>
    </source>
</evidence>
<reference evidence="12" key="1">
    <citation type="submission" date="2016-06" db="UniProtKB">
        <authorList>
            <consortium name="WormBaseParasite"/>
        </authorList>
    </citation>
    <scope>IDENTIFICATION</scope>
</reference>
<organism evidence="12">
    <name type="scientific">Soboliphyme baturini</name>
    <dbReference type="NCBI Taxonomy" id="241478"/>
    <lineage>
        <taxon>Eukaryota</taxon>
        <taxon>Metazoa</taxon>
        <taxon>Ecdysozoa</taxon>
        <taxon>Nematoda</taxon>
        <taxon>Enoplea</taxon>
        <taxon>Dorylaimia</taxon>
        <taxon>Dioctophymatida</taxon>
        <taxon>Dioctophymatoidea</taxon>
        <taxon>Soboliphymatidae</taxon>
        <taxon>Soboliphyme</taxon>
    </lineage>
</organism>
<evidence type="ECO:0000256" key="9">
    <source>
        <dbReference type="SAM" id="Phobius"/>
    </source>
</evidence>
<gene>
    <name evidence="10" type="ORF">SBAD_LOCUS7788</name>
</gene>
<keyword evidence="11" id="KW-1185">Reference proteome</keyword>